<keyword evidence="6" id="KW-0406">Ion transport</keyword>
<keyword evidence="17" id="KW-1185">Reference proteome</keyword>
<keyword evidence="3" id="KW-1003">Cell membrane</keyword>
<evidence type="ECO:0000256" key="4">
    <source>
        <dbReference type="ARBA" id="ARBA00022692"/>
    </source>
</evidence>
<evidence type="ECO:0000256" key="2">
    <source>
        <dbReference type="ARBA" id="ARBA00022448"/>
    </source>
</evidence>
<dbReference type="InterPro" id="IPR001508">
    <property type="entry name" value="Iono_Glu_rcpt_met"/>
</dbReference>
<dbReference type="Gene3D" id="3.40.190.10">
    <property type="entry name" value="Periplasmic binding protein-like II"/>
    <property type="match status" value="1"/>
</dbReference>
<keyword evidence="8" id="KW-0675">Receptor</keyword>
<evidence type="ECO:0000313" key="16">
    <source>
        <dbReference type="EMBL" id="EDO32621.1"/>
    </source>
</evidence>
<dbReference type="InterPro" id="IPR015683">
    <property type="entry name" value="Ionotropic_Glu_rcpt"/>
</dbReference>
<keyword evidence="2" id="KW-0813">Transport</keyword>
<feature type="binding site" evidence="12">
    <location>
        <position position="13"/>
    </location>
    <ligand>
        <name>L-glutamate</name>
        <dbReference type="ChEBI" id="CHEBI:29985"/>
    </ligand>
</feature>
<feature type="transmembrane region" description="Helical" evidence="14">
    <location>
        <begin position="53"/>
        <end position="74"/>
    </location>
</feature>
<dbReference type="SUPFAM" id="SSF53850">
    <property type="entry name" value="Periplasmic binding protein-like II"/>
    <property type="match status" value="1"/>
</dbReference>
<evidence type="ECO:0000313" key="17">
    <source>
        <dbReference type="Proteomes" id="UP000001593"/>
    </source>
</evidence>
<dbReference type="STRING" id="45351.A7SUK3"/>
<dbReference type="eggNOG" id="KOG1054">
    <property type="taxonomic scope" value="Eukaryota"/>
</dbReference>
<evidence type="ECO:0000256" key="7">
    <source>
        <dbReference type="ARBA" id="ARBA00023136"/>
    </source>
</evidence>
<dbReference type="AlphaFoldDB" id="A7SUK3"/>
<feature type="non-terminal residue" evidence="16">
    <location>
        <position position="235"/>
    </location>
</feature>
<dbReference type="Proteomes" id="UP000001593">
    <property type="component" value="Unassembled WGS sequence"/>
</dbReference>
<feature type="site" description="Crucial to convey clamshell closure to channel opening" evidence="13">
    <location>
        <position position="153"/>
    </location>
</feature>
<gene>
    <name evidence="16" type="ORF">NEMVEDRAFT_v1g132356</name>
</gene>
<dbReference type="GO" id="GO:0015276">
    <property type="term" value="F:ligand-gated monoatomic ion channel activity"/>
    <property type="evidence" value="ECO:0007669"/>
    <property type="project" value="InterPro"/>
</dbReference>
<evidence type="ECO:0000259" key="15">
    <source>
        <dbReference type="Pfam" id="PF00060"/>
    </source>
</evidence>
<dbReference type="SUPFAM" id="SSF81324">
    <property type="entry name" value="Voltage-gated potassium channels"/>
    <property type="match status" value="1"/>
</dbReference>
<feature type="binding site" evidence="12">
    <location>
        <position position="6"/>
    </location>
    <ligand>
        <name>L-glutamate</name>
        <dbReference type="ChEBI" id="CHEBI:29985"/>
    </ligand>
</feature>
<keyword evidence="4 14" id="KW-0812">Transmembrane</keyword>
<feature type="binding site" evidence="12">
    <location>
        <position position="221"/>
    </location>
    <ligand>
        <name>L-glutamate</name>
        <dbReference type="ChEBI" id="CHEBI:29985"/>
    </ligand>
</feature>
<organism evidence="16 17">
    <name type="scientific">Nematostella vectensis</name>
    <name type="common">Starlet sea anemone</name>
    <dbReference type="NCBI Taxonomy" id="45351"/>
    <lineage>
        <taxon>Eukaryota</taxon>
        <taxon>Metazoa</taxon>
        <taxon>Cnidaria</taxon>
        <taxon>Anthozoa</taxon>
        <taxon>Hexacorallia</taxon>
        <taxon>Actiniaria</taxon>
        <taxon>Edwardsiidae</taxon>
        <taxon>Nematostella</taxon>
    </lineage>
</organism>
<evidence type="ECO:0000256" key="8">
    <source>
        <dbReference type="ARBA" id="ARBA00023170"/>
    </source>
</evidence>
<dbReference type="OMA" id="STEYTIM"/>
<dbReference type="KEGG" id="nve:5503753"/>
<dbReference type="PRINTS" id="PR00177">
    <property type="entry name" value="NMDARECEPTOR"/>
</dbReference>
<dbReference type="FunFam" id="1.10.287.70:FF:000143">
    <property type="entry name" value="Probable glutamate receptor"/>
    <property type="match status" value="1"/>
</dbReference>
<evidence type="ECO:0000256" key="6">
    <source>
        <dbReference type="ARBA" id="ARBA00023065"/>
    </source>
</evidence>
<dbReference type="EMBL" id="DS469814">
    <property type="protein sequence ID" value="EDO32621.1"/>
    <property type="molecule type" value="Genomic_DNA"/>
</dbReference>
<keyword evidence="11" id="KW-0407">Ion channel</keyword>
<evidence type="ECO:0000256" key="13">
    <source>
        <dbReference type="PIRSR" id="PIRSR601508-2"/>
    </source>
</evidence>
<evidence type="ECO:0000256" key="3">
    <source>
        <dbReference type="ARBA" id="ARBA00022475"/>
    </source>
</evidence>
<keyword evidence="7 14" id="KW-0472">Membrane</keyword>
<evidence type="ECO:0000256" key="10">
    <source>
        <dbReference type="ARBA" id="ARBA00023286"/>
    </source>
</evidence>
<evidence type="ECO:0000256" key="1">
    <source>
        <dbReference type="ARBA" id="ARBA00004651"/>
    </source>
</evidence>
<comment type="subcellular location">
    <subcellularLocation>
        <location evidence="1">Cell membrane</location>
        <topology evidence="1">Multi-pass membrane protein</topology>
    </subcellularLocation>
</comment>
<keyword evidence="10" id="KW-1071">Ligand-gated ion channel</keyword>
<reference evidence="16 17" key="1">
    <citation type="journal article" date="2007" name="Science">
        <title>Sea anemone genome reveals ancestral eumetazoan gene repertoire and genomic organization.</title>
        <authorList>
            <person name="Putnam N.H."/>
            <person name="Srivastava M."/>
            <person name="Hellsten U."/>
            <person name="Dirks B."/>
            <person name="Chapman J."/>
            <person name="Salamov A."/>
            <person name="Terry A."/>
            <person name="Shapiro H."/>
            <person name="Lindquist E."/>
            <person name="Kapitonov V.V."/>
            <person name="Jurka J."/>
            <person name="Genikhovich G."/>
            <person name="Grigoriev I.V."/>
            <person name="Lucas S.M."/>
            <person name="Steele R.E."/>
            <person name="Finnerty J.R."/>
            <person name="Technau U."/>
            <person name="Martindale M.Q."/>
            <person name="Rokhsar D.S."/>
        </authorList>
    </citation>
    <scope>NUCLEOTIDE SEQUENCE [LARGE SCALE GENOMIC DNA]</scope>
    <source>
        <strain evidence="17">CH2 X CH6</strain>
    </source>
</reference>
<feature type="site" description="Interaction with the cone snail toxin Con-ikot-ikot" evidence="13">
    <location>
        <position position="179"/>
    </location>
</feature>
<feature type="binding site" evidence="12">
    <location>
        <position position="8"/>
    </location>
    <ligand>
        <name>L-glutamate</name>
        <dbReference type="ChEBI" id="CHEBI:29985"/>
    </ligand>
</feature>
<feature type="transmembrane region" description="Helical" evidence="14">
    <location>
        <begin position="120"/>
        <end position="144"/>
    </location>
</feature>
<dbReference type="Pfam" id="PF00060">
    <property type="entry name" value="Lig_chan"/>
    <property type="match status" value="1"/>
</dbReference>
<dbReference type="InterPro" id="IPR001320">
    <property type="entry name" value="Iontro_rcpt_C"/>
</dbReference>
<dbReference type="HOGENOM" id="CLU_1182714_0_0_1"/>
<keyword evidence="9" id="KW-0325">Glycoprotein</keyword>
<protein>
    <recommendedName>
        <fullName evidence="15">Ionotropic glutamate receptor C-terminal domain-containing protein</fullName>
    </recommendedName>
</protein>
<evidence type="ECO:0000256" key="9">
    <source>
        <dbReference type="ARBA" id="ARBA00023180"/>
    </source>
</evidence>
<dbReference type="PhylomeDB" id="A7SUK3"/>
<evidence type="ECO:0000256" key="12">
    <source>
        <dbReference type="PIRSR" id="PIRSR601508-1"/>
    </source>
</evidence>
<accession>A7SUK3</accession>
<evidence type="ECO:0000256" key="11">
    <source>
        <dbReference type="ARBA" id="ARBA00023303"/>
    </source>
</evidence>
<keyword evidence="5 14" id="KW-1133">Transmembrane helix</keyword>
<proteinExistence type="predicted"/>
<evidence type="ECO:0000256" key="5">
    <source>
        <dbReference type="ARBA" id="ARBA00022989"/>
    </source>
</evidence>
<evidence type="ECO:0000256" key="14">
    <source>
        <dbReference type="SAM" id="Phobius"/>
    </source>
</evidence>
<dbReference type="GO" id="GO:0038023">
    <property type="term" value="F:signaling receptor activity"/>
    <property type="evidence" value="ECO:0007669"/>
    <property type="project" value="InterPro"/>
</dbReference>
<feature type="domain" description="Ionotropic glutamate receptor C-terminal" evidence="15">
    <location>
        <begin position="51"/>
        <end position="160"/>
    </location>
</feature>
<dbReference type="GO" id="GO:0005886">
    <property type="term" value="C:plasma membrane"/>
    <property type="evidence" value="ECO:0007669"/>
    <property type="project" value="UniProtKB-SubCell"/>
</dbReference>
<name>A7SUK3_NEMVE</name>
<feature type="non-terminal residue" evidence="16">
    <location>
        <position position="1"/>
    </location>
</feature>
<dbReference type="PANTHER" id="PTHR18966">
    <property type="entry name" value="IONOTROPIC GLUTAMATE RECEPTOR"/>
    <property type="match status" value="1"/>
</dbReference>
<dbReference type="InParanoid" id="A7SUK3"/>
<sequence>DLSTSPLTITSERLQYLEFSKPFMQFTMSLISKKFDNDNQYLMAFMRPYSSTVWLLTLAGLLLVTILMFVVNYISPYGYRKSHKSKNGEAFNFFNSLWFCLASMLQQGADSTPRSLSGRVLAGCFWFCILIWISTYTANLAAFFTVRSAGKTVSTLEDVVDGGYHFYIIRHTALYHFFKMASYHTYRKLWERMSAEKTFVNSTNEGYEVARKRKNAVFMAEKPSTEYTIMREPCD</sequence>
<dbReference type="Gene3D" id="1.10.287.70">
    <property type="match status" value="1"/>
</dbReference>